<keyword evidence="1" id="KW-0472">Membrane</keyword>
<evidence type="ECO:0000313" key="3">
    <source>
        <dbReference type="EMBL" id="NEW06984.1"/>
    </source>
</evidence>
<dbReference type="Gene3D" id="3.30.70.270">
    <property type="match status" value="1"/>
</dbReference>
<proteinExistence type="predicted"/>
<dbReference type="PROSITE" id="PS50887">
    <property type="entry name" value="GGDEF"/>
    <property type="match status" value="1"/>
</dbReference>
<feature type="transmembrane region" description="Helical" evidence="1">
    <location>
        <begin position="21"/>
        <end position="41"/>
    </location>
</feature>
<dbReference type="InterPro" id="IPR029787">
    <property type="entry name" value="Nucleotide_cyclase"/>
</dbReference>
<dbReference type="SMART" id="SM00267">
    <property type="entry name" value="GGDEF"/>
    <property type="match status" value="1"/>
</dbReference>
<protein>
    <submittedName>
        <fullName evidence="3">GGDEF domain-containing protein</fullName>
    </submittedName>
</protein>
<evidence type="ECO:0000259" key="2">
    <source>
        <dbReference type="PROSITE" id="PS50887"/>
    </source>
</evidence>
<dbReference type="InterPro" id="IPR050469">
    <property type="entry name" value="Diguanylate_Cyclase"/>
</dbReference>
<sequence length="365" mass="41634">MINAILTERINYWCRLILNSYWILIVISIAAELTCLVVIIHQTPEEIVYFIWIRMILPTVILLVIMAIHEYIHRTWQKPNAYFIVLTGVSITSVLIIVNPLIHGIAYVFALPLLVSLFFYQMRVLVITLICVLVLFFIMYQFSSSLQASNNLLDLFAFFFTMISLFVVEVGLLKRGLSLIDYLGKTIQSEQELLVKTAVMDKLSKTDALTDLYNHKTFHEYLDELVEQSEVNLLPLHLAIVDIDNFKSINDTYGHAVGDLILKRVAKVISEAVSPSEIVARYGGEEFTIIFTEKSLLYAFQTAERIRMLIHSALQPEMENKQVSVSIGLSSYKKGSNKSLLFTESDTLLYEAKRTGKNKTIMSTL</sequence>
<dbReference type="GO" id="GO:0052621">
    <property type="term" value="F:diguanylate cyclase activity"/>
    <property type="evidence" value="ECO:0007669"/>
    <property type="project" value="TreeGrafter"/>
</dbReference>
<feature type="domain" description="GGDEF" evidence="2">
    <location>
        <begin position="234"/>
        <end position="365"/>
    </location>
</feature>
<dbReference type="SUPFAM" id="SSF55073">
    <property type="entry name" value="Nucleotide cyclase"/>
    <property type="match status" value="1"/>
</dbReference>
<dbReference type="InterPro" id="IPR000160">
    <property type="entry name" value="GGDEF_dom"/>
</dbReference>
<dbReference type="FunFam" id="3.30.70.270:FF:000001">
    <property type="entry name" value="Diguanylate cyclase domain protein"/>
    <property type="match status" value="1"/>
</dbReference>
<gene>
    <name evidence="3" type="ORF">GK047_13315</name>
</gene>
<dbReference type="AlphaFoldDB" id="A0A6G3ZZ63"/>
<accession>A0A6G3ZZ63</accession>
<reference evidence="3" key="1">
    <citation type="submission" date="2020-02" db="EMBL/GenBank/DDBJ databases">
        <authorList>
            <person name="Shen X.-R."/>
            <person name="Zhang Y.-X."/>
        </authorList>
    </citation>
    <scope>NUCLEOTIDE SEQUENCE</scope>
    <source>
        <strain evidence="3">SYP-B3998</strain>
    </source>
</reference>
<dbReference type="PANTHER" id="PTHR45138:SF9">
    <property type="entry name" value="DIGUANYLATE CYCLASE DGCM-RELATED"/>
    <property type="match status" value="1"/>
</dbReference>
<dbReference type="NCBIfam" id="TIGR00254">
    <property type="entry name" value="GGDEF"/>
    <property type="match status" value="1"/>
</dbReference>
<dbReference type="CDD" id="cd01949">
    <property type="entry name" value="GGDEF"/>
    <property type="match status" value="1"/>
</dbReference>
<feature type="transmembrane region" description="Helical" evidence="1">
    <location>
        <begin position="155"/>
        <end position="173"/>
    </location>
</feature>
<evidence type="ECO:0000256" key="1">
    <source>
        <dbReference type="SAM" id="Phobius"/>
    </source>
</evidence>
<name>A0A6G3ZZ63_9BACL</name>
<dbReference type="RefSeq" id="WP_163947083.1">
    <property type="nucleotide sequence ID" value="NZ_JAAIKC010000004.1"/>
</dbReference>
<organism evidence="3">
    <name type="scientific">Paenibacillus sp. SYP-B3998</name>
    <dbReference type="NCBI Taxonomy" id="2678564"/>
    <lineage>
        <taxon>Bacteria</taxon>
        <taxon>Bacillati</taxon>
        <taxon>Bacillota</taxon>
        <taxon>Bacilli</taxon>
        <taxon>Bacillales</taxon>
        <taxon>Paenibacillaceae</taxon>
        <taxon>Paenibacillus</taxon>
    </lineage>
</organism>
<dbReference type="EMBL" id="JAAIKC010000004">
    <property type="protein sequence ID" value="NEW06984.1"/>
    <property type="molecule type" value="Genomic_DNA"/>
</dbReference>
<comment type="caution">
    <text evidence="3">The sequence shown here is derived from an EMBL/GenBank/DDBJ whole genome shotgun (WGS) entry which is preliminary data.</text>
</comment>
<dbReference type="Pfam" id="PF00990">
    <property type="entry name" value="GGDEF"/>
    <property type="match status" value="1"/>
</dbReference>
<feature type="transmembrane region" description="Helical" evidence="1">
    <location>
        <begin position="80"/>
        <end position="98"/>
    </location>
</feature>
<keyword evidence="1" id="KW-0812">Transmembrane</keyword>
<keyword evidence="1" id="KW-1133">Transmembrane helix</keyword>
<dbReference type="PANTHER" id="PTHR45138">
    <property type="entry name" value="REGULATORY COMPONENTS OF SENSORY TRANSDUCTION SYSTEM"/>
    <property type="match status" value="1"/>
</dbReference>
<feature type="transmembrane region" description="Helical" evidence="1">
    <location>
        <begin position="125"/>
        <end position="143"/>
    </location>
</feature>
<feature type="transmembrane region" description="Helical" evidence="1">
    <location>
        <begin position="47"/>
        <end position="68"/>
    </location>
</feature>
<dbReference type="InterPro" id="IPR043128">
    <property type="entry name" value="Rev_trsase/Diguanyl_cyclase"/>
</dbReference>